<feature type="compositionally biased region" description="Low complexity" evidence="1">
    <location>
        <begin position="11"/>
        <end position="37"/>
    </location>
</feature>
<evidence type="ECO:0000256" key="1">
    <source>
        <dbReference type="SAM" id="MobiDB-lite"/>
    </source>
</evidence>
<keyword evidence="3" id="KW-1185">Reference proteome</keyword>
<sequence length="100" mass="10153">MASWAKGGADSSLTQALPAASSAPAPRPVSSRPGSSQTAVAPTISTRVEARLTARAARATRRRPSRSARGPPASSPGASPRTYTATSPVTVDSVRASPER</sequence>
<reference evidence="2 3" key="1">
    <citation type="submission" date="2022-06" db="EMBL/GenBank/DDBJ databases">
        <title>Genomic Encyclopedia of Archaeal and Bacterial Type Strains, Phase II (KMG-II): from individual species to whole genera.</title>
        <authorList>
            <person name="Goeker M."/>
        </authorList>
    </citation>
    <scope>NUCLEOTIDE SEQUENCE [LARGE SCALE GENOMIC DNA]</scope>
    <source>
        <strain evidence="2 3">DSM 40477</strain>
    </source>
</reference>
<feature type="compositionally biased region" description="Low complexity" evidence="1">
    <location>
        <begin position="67"/>
        <end position="81"/>
    </location>
</feature>
<accession>A0ABT1HQ85</accession>
<proteinExistence type="predicted"/>
<organism evidence="2 3">
    <name type="scientific">Streptoalloteichus tenebrarius (strain ATCC 17920 / DSM 40477 / JCM 4838 / CBS 697.72 / NBRC 16177 / NCIMB 11028 / NRRL B-12390 / A12253. 1 / ISP 5477)</name>
    <name type="common">Streptomyces tenebrarius</name>
    <dbReference type="NCBI Taxonomy" id="1933"/>
    <lineage>
        <taxon>Bacteria</taxon>
        <taxon>Bacillati</taxon>
        <taxon>Actinomycetota</taxon>
        <taxon>Actinomycetes</taxon>
        <taxon>Pseudonocardiales</taxon>
        <taxon>Pseudonocardiaceae</taxon>
        <taxon>Streptoalloteichus</taxon>
    </lineage>
</organism>
<comment type="caution">
    <text evidence="2">The sequence shown here is derived from an EMBL/GenBank/DDBJ whole genome shotgun (WGS) entry which is preliminary data.</text>
</comment>
<dbReference type="EMBL" id="JAMTCP010000004">
    <property type="protein sequence ID" value="MCP2257674.1"/>
    <property type="molecule type" value="Genomic_DNA"/>
</dbReference>
<gene>
    <name evidence="2" type="ORF">LX15_001359</name>
</gene>
<protein>
    <submittedName>
        <fullName evidence="2">Uncharacterized protein</fullName>
    </submittedName>
</protein>
<name>A0ABT1HQ85_STRSD</name>
<feature type="region of interest" description="Disordered" evidence="1">
    <location>
        <begin position="1"/>
        <end position="100"/>
    </location>
</feature>
<evidence type="ECO:0000313" key="2">
    <source>
        <dbReference type="EMBL" id="MCP2257674.1"/>
    </source>
</evidence>
<evidence type="ECO:0000313" key="3">
    <source>
        <dbReference type="Proteomes" id="UP001205311"/>
    </source>
</evidence>
<dbReference type="Proteomes" id="UP001205311">
    <property type="component" value="Unassembled WGS sequence"/>
</dbReference>